<sequence>MNGLINSIFVVDVAGSLPVSVQSVRAVPGKGLEGDRYYHKAGYWSHNGNLTRDVTLVDIETLERIEAEYNIAIEPGEHRRNIETKGIDLTALVGKKFQIGEITLQGIRVCEPCAHLVELTGKKQLLRGLVHSGLVAEILTDGVIHVGDQLK</sequence>
<organism evidence="2 3">
    <name type="scientific">Lentibacillus cibarius</name>
    <dbReference type="NCBI Taxonomy" id="2583219"/>
    <lineage>
        <taxon>Bacteria</taxon>
        <taxon>Bacillati</taxon>
        <taxon>Bacillota</taxon>
        <taxon>Bacilli</taxon>
        <taxon>Bacillales</taxon>
        <taxon>Bacillaceae</taxon>
        <taxon>Lentibacillus</taxon>
    </lineage>
</organism>
<reference evidence="2 3" key="1">
    <citation type="submission" date="2019-07" db="EMBL/GenBank/DDBJ databases">
        <title>Genomic analysis of Lentibacillus sp. NKC851-2.</title>
        <authorList>
            <person name="Oh Y.J."/>
        </authorList>
    </citation>
    <scope>NUCLEOTIDE SEQUENCE [LARGE SCALE GENOMIC DNA]</scope>
    <source>
        <strain evidence="2 3">NKC851-2</strain>
    </source>
</reference>
<dbReference type="Gene3D" id="2.40.33.20">
    <property type="entry name" value="PK beta-barrel domain-like"/>
    <property type="match status" value="1"/>
</dbReference>
<comment type="caution">
    <text evidence="2">The sequence shown here is derived from an EMBL/GenBank/DDBJ whole genome shotgun (WGS) entry which is preliminary data.</text>
</comment>
<feature type="domain" description="MOSC" evidence="1">
    <location>
        <begin position="19"/>
        <end position="151"/>
    </location>
</feature>
<dbReference type="Proteomes" id="UP000319280">
    <property type="component" value="Unassembled WGS sequence"/>
</dbReference>
<evidence type="ECO:0000313" key="2">
    <source>
        <dbReference type="EMBL" id="TRM11739.1"/>
    </source>
</evidence>
<dbReference type="AlphaFoldDB" id="A0A549YIN0"/>
<evidence type="ECO:0000259" key="1">
    <source>
        <dbReference type="PROSITE" id="PS51340"/>
    </source>
</evidence>
<dbReference type="EMBL" id="VJMZ01000001">
    <property type="protein sequence ID" value="TRM11739.1"/>
    <property type="molecule type" value="Genomic_DNA"/>
</dbReference>
<protein>
    <submittedName>
        <fullName evidence="2">MOSC domain-containing protein</fullName>
    </submittedName>
</protein>
<accession>A0A549YIN0</accession>
<dbReference type="GO" id="GO:0030151">
    <property type="term" value="F:molybdenum ion binding"/>
    <property type="evidence" value="ECO:0007669"/>
    <property type="project" value="InterPro"/>
</dbReference>
<dbReference type="GO" id="GO:0030170">
    <property type="term" value="F:pyridoxal phosphate binding"/>
    <property type="evidence" value="ECO:0007669"/>
    <property type="project" value="InterPro"/>
</dbReference>
<dbReference type="PROSITE" id="PS51340">
    <property type="entry name" value="MOSC"/>
    <property type="match status" value="1"/>
</dbReference>
<dbReference type="SUPFAM" id="SSF50800">
    <property type="entry name" value="PK beta-barrel domain-like"/>
    <property type="match status" value="1"/>
</dbReference>
<dbReference type="PANTHER" id="PTHR36930:SF1">
    <property type="entry name" value="MOSC DOMAIN-CONTAINING PROTEIN"/>
    <property type="match status" value="1"/>
</dbReference>
<evidence type="ECO:0000313" key="3">
    <source>
        <dbReference type="Proteomes" id="UP000319280"/>
    </source>
</evidence>
<dbReference type="PANTHER" id="PTHR36930">
    <property type="entry name" value="METAL-SULFUR CLUSTER BIOSYNTHESIS PROTEINS YUAD-RELATED"/>
    <property type="match status" value="1"/>
</dbReference>
<keyword evidence="3" id="KW-1185">Reference proteome</keyword>
<name>A0A549YIN0_9BACI</name>
<dbReference type="InterPro" id="IPR005302">
    <property type="entry name" value="MoCF_Sase_C"/>
</dbReference>
<dbReference type="InterPro" id="IPR011037">
    <property type="entry name" value="Pyrv_Knase-like_insert_dom_sf"/>
</dbReference>
<dbReference type="InterPro" id="IPR052716">
    <property type="entry name" value="MOSC_domain"/>
</dbReference>
<dbReference type="RefSeq" id="WP_142790826.1">
    <property type="nucleotide sequence ID" value="NZ_VJMZ01000001.1"/>
</dbReference>
<dbReference type="Pfam" id="PF03473">
    <property type="entry name" value="MOSC"/>
    <property type="match status" value="1"/>
</dbReference>
<gene>
    <name evidence="2" type="ORF">FH966_08640</name>
</gene>
<proteinExistence type="predicted"/>
<dbReference type="GO" id="GO:0003824">
    <property type="term" value="F:catalytic activity"/>
    <property type="evidence" value="ECO:0007669"/>
    <property type="project" value="InterPro"/>
</dbReference>